<protein>
    <recommendedName>
        <fullName evidence="2">OTU domain-containing protein</fullName>
    </recommendedName>
</protein>
<evidence type="ECO:0000313" key="3">
    <source>
        <dbReference type="EMBL" id="JAS43524.1"/>
    </source>
</evidence>
<reference evidence="3" key="1">
    <citation type="submission" date="2015-11" db="EMBL/GenBank/DDBJ databases">
        <title>De novo transcriptome assembly of four potential Pierce s Disease insect vectors from Arizona vineyards.</title>
        <authorList>
            <person name="Tassone E.E."/>
        </authorList>
    </citation>
    <scope>NUCLEOTIDE SEQUENCE</scope>
</reference>
<feature type="domain" description="OTU" evidence="2">
    <location>
        <begin position="165"/>
        <end position="317"/>
    </location>
</feature>
<feature type="compositionally biased region" description="Polar residues" evidence="1">
    <location>
        <begin position="655"/>
        <end position="666"/>
    </location>
</feature>
<dbReference type="GO" id="GO:0004843">
    <property type="term" value="F:cysteine-type deubiquitinase activity"/>
    <property type="evidence" value="ECO:0007669"/>
    <property type="project" value="InterPro"/>
</dbReference>
<accession>A0A1B6F056</accession>
<feature type="region of interest" description="Disordered" evidence="1">
    <location>
        <begin position="610"/>
        <end position="704"/>
    </location>
</feature>
<dbReference type="GO" id="GO:0090168">
    <property type="term" value="P:Golgi reassembly"/>
    <property type="evidence" value="ECO:0007669"/>
    <property type="project" value="TreeGrafter"/>
</dbReference>
<proteinExistence type="predicted"/>
<dbReference type="PANTHER" id="PTHR14843:SF2">
    <property type="entry name" value="DEUBIQUITINATING PROTEIN VCPIP1"/>
    <property type="match status" value="1"/>
</dbReference>
<evidence type="ECO:0000259" key="2">
    <source>
        <dbReference type="PROSITE" id="PS50802"/>
    </source>
</evidence>
<evidence type="ECO:0000256" key="1">
    <source>
        <dbReference type="SAM" id="MobiDB-lite"/>
    </source>
</evidence>
<dbReference type="PANTHER" id="PTHR14843">
    <property type="entry name" value="DEUBIQUITINATING PROTEIN VCIP135"/>
    <property type="match status" value="1"/>
</dbReference>
<gene>
    <name evidence="3" type="ORF">g.32288</name>
</gene>
<dbReference type="Pfam" id="PF19437">
    <property type="entry name" value="VCIP135_N"/>
    <property type="match status" value="1"/>
</dbReference>
<dbReference type="InterPro" id="IPR039087">
    <property type="entry name" value="VCPIP1"/>
</dbReference>
<dbReference type="AlphaFoldDB" id="A0A1B6F056"/>
<organism evidence="3">
    <name type="scientific">Cuerna arida</name>
    <dbReference type="NCBI Taxonomy" id="1464854"/>
    <lineage>
        <taxon>Eukaryota</taxon>
        <taxon>Metazoa</taxon>
        <taxon>Ecdysozoa</taxon>
        <taxon>Arthropoda</taxon>
        <taxon>Hexapoda</taxon>
        <taxon>Insecta</taxon>
        <taxon>Pterygota</taxon>
        <taxon>Neoptera</taxon>
        <taxon>Paraneoptera</taxon>
        <taxon>Hemiptera</taxon>
        <taxon>Auchenorrhyncha</taxon>
        <taxon>Membracoidea</taxon>
        <taxon>Cicadellidae</taxon>
        <taxon>Cicadellinae</taxon>
        <taxon>Proconiini</taxon>
        <taxon>Cuerna</taxon>
    </lineage>
</organism>
<name>A0A1B6F056_9HEMI</name>
<dbReference type="GO" id="GO:0016567">
    <property type="term" value="P:protein ubiquitination"/>
    <property type="evidence" value="ECO:0007669"/>
    <property type="project" value="InterPro"/>
</dbReference>
<dbReference type="InterPro" id="IPR003323">
    <property type="entry name" value="OTU_dom"/>
</dbReference>
<dbReference type="EMBL" id="GECZ01026245">
    <property type="protein sequence ID" value="JAS43524.1"/>
    <property type="molecule type" value="Transcribed_RNA"/>
</dbReference>
<dbReference type="PROSITE" id="PS50802">
    <property type="entry name" value="OTU"/>
    <property type="match status" value="1"/>
</dbReference>
<sequence length="740" mass="82604">MSVLFSTCLDERCRYRIVYPASYTTATCRGCGQTHSVAHFPEKTSVEDAPTKVQTLIKSLLIETQTPKRGPETIKVLGISNYHHKLLSPLLTLYGMDKHTGKARLLKELIKRPTLDCGVFGDRGFSIESRHLHITGYGRDQSGSASYLADTLALLLPYNDNKETLVPVHVDGDGHCLVHAVSRALVGRELFWHPLRVHLQQHFKDNLDTYKELLGDFINGSEWPCIIAECDPDFVPADGIVGLRPIHVFGLANILRRPILLLDSVAGMNTSADYAALFIPGLSPPELCRNKAGCLNPPLCLAWSSPARNHYIPLVPIKDSQLPLFPKHLLPKVWGLPQTVLELYLTFNENNCVIIGGSNCMQPAYMLRLTAAMDKLFHTKFLAPASLVADVYLYQYAKKTGVKMNMVVEETAAALQDRRLQRCLVCDAINILPLSEEWLRPRGFLYTLAKRQYGFLQEDRKYPFVAYGVTCTYNAKKDMLVIDSARSMDSCIFCHGKLRIIHNDGTVAYENGDVTNESVSNPATNHCPCGFKHWWKGIAYDNPPLEIPVVLQWNGVTVADIVHWFQYESQRHLNSNAYQIASFLLQKHFPGEFGSEHLHHSIVQQILDQVKDLPPPPKSPDPPEVEMEKEEACGGSTSGESVLPRVSPEPRAEASCSSRITKTSSAKVEDSGSLHPCPRRMATCPRPTYRVGPGMSMLSTTPVNHNTEAMERFLQLMRRKSPSPPAPDSPSPSTKKFKSK</sequence>
<dbReference type="InterPro" id="IPR045827">
    <property type="entry name" value="VCPIP1_N"/>
</dbReference>
<dbReference type="GO" id="GO:0016320">
    <property type="term" value="P:endoplasmic reticulum membrane fusion"/>
    <property type="evidence" value="ECO:0007669"/>
    <property type="project" value="TreeGrafter"/>
</dbReference>
<feature type="compositionally biased region" description="Pro residues" evidence="1">
    <location>
        <begin position="613"/>
        <end position="622"/>
    </location>
</feature>
<dbReference type="Pfam" id="PF02338">
    <property type="entry name" value="OTU"/>
    <property type="match status" value="1"/>
</dbReference>
<dbReference type="GO" id="GO:0035871">
    <property type="term" value="P:protein K11-linked deubiquitination"/>
    <property type="evidence" value="ECO:0007669"/>
    <property type="project" value="TreeGrafter"/>
</dbReference>
<feature type="region of interest" description="Disordered" evidence="1">
    <location>
        <begin position="716"/>
        <end position="740"/>
    </location>
</feature>
<dbReference type="CDD" id="cd22769">
    <property type="entry name" value="OTU_VCIP135"/>
    <property type="match status" value="1"/>
</dbReference>
<dbReference type="GO" id="GO:0071108">
    <property type="term" value="P:protein K48-linked deubiquitination"/>
    <property type="evidence" value="ECO:0007669"/>
    <property type="project" value="TreeGrafter"/>
</dbReference>